<name>A0A2M7M3Q9_9BACT</name>
<dbReference type="AlphaFoldDB" id="A0A2M7M3Q9"/>
<evidence type="ECO:0000259" key="1">
    <source>
        <dbReference type="Pfam" id="PF16363"/>
    </source>
</evidence>
<gene>
    <name evidence="2" type="ORF">COZ37_03250</name>
</gene>
<organism evidence="2 3">
    <name type="scientific">bacterium (Candidatus Ratteibacteria) CG_4_10_14_3_um_filter_41_18</name>
    <dbReference type="NCBI Taxonomy" id="2014287"/>
    <lineage>
        <taxon>Bacteria</taxon>
        <taxon>Candidatus Ratteibacteria</taxon>
    </lineage>
</organism>
<protein>
    <submittedName>
        <fullName evidence="2">CDP-paratose 2-epimerase</fullName>
    </submittedName>
</protein>
<dbReference type="InterPro" id="IPR036291">
    <property type="entry name" value="NAD(P)-bd_dom_sf"/>
</dbReference>
<accession>A0A2M7M3Q9</accession>
<evidence type="ECO:0000313" key="3">
    <source>
        <dbReference type="Proteomes" id="UP000229703"/>
    </source>
</evidence>
<dbReference type="Gene3D" id="3.40.50.720">
    <property type="entry name" value="NAD(P)-binding Rossmann-like Domain"/>
    <property type="match status" value="1"/>
</dbReference>
<reference evidence="3" key="1">
    <citation type="submission" date="2017-09" db="EMBL/GenBank/DDBJ databases">
        <title>Depth-based differentiation of microbial function through sediment-hosted aquifers and enrichment of novel symbionts in the deep terrestrial subsurface.</title>
        <authorList>
            <person name="Probst A.J."/>
            <person name="Ladd B."/>
            <person name="Jarett J.K."/>
            <person name="Geller-Mcgrath D.E."/>
            <person name="Sieber C.M.K."/>
            <person name="Emerson J.B."/>
            <person name="Anantharaman K."/>
            <person name="Thomas B.C."/>
            <person name="Malmstrom R."/>
            <person name="Stieglmeier M."/>
            <person name="Klingl A."/>
            <person name="Woyke T."/>
            <person name="Ryan C.M."/>
            <person name="Banfield J.F."/>
        </authorList>
    </citation>
    <scope>NUCLEOTIDE SEQUENCE [LARGE SCALE GENOMIC DNA]</scope>
</reference>
<dbReference type="SUPFAM" id="SSF51735">
    <property type="entry name" value="NAD(P)-binding Rossmann-fold domains"/>
    <property type="match status" value="1"/>
</dbReference>
<dbReference type="EMBL" id="PFJK01000148">
    <property type="protein sequence ID" value="PIX77323.1"/>
    <property type="molecule type" value="Genomic_DNA"/>
</dbReference>
<comment type="caution">
    <text evidence="2">The sequence shown here is derived from an EMBL/GenBank/DDBJ whole genome shotgun (WGS) entry which is preliminary data.</text>
</comment>
<feature type="domain" description="NAD(P)-binding" evidence="1">
    <location>
        <begin position="6"/>
        <end position="326"/>
    </location>
</feature>
<sequence length="335" mass="37913">MVKRMLITGGAGFIGTNLVAYLVKKGKKVRILDNLSREGTEKNLKWLKNLRGDLEVIIGDIQDEKKIRKAVKNVDVIYHLAAQVAVTSSVANPKEDFQVNALGTLNVLEAMRKFSPESVLIFSSTNKVYGETSNIKVIKSKKRYQYKDSEFAVTEDQPLDFYSPYGCSKGAADQYVRDYSRIYGLKTIVFRQSCIYGPHQFGNEDQGWVAHFAISALKKRKITIYGDGKQVRDILYIDDLAEAFWQAEKNIAKTKGKVYNIGGGRENSISLLEFISKLEKLTGKKISYSFADWRPGDQKIYISGIKRAKTGFGWEPVIKVDEGLKRLLNWVKKIL</sequence>
<evidence type="ECO:0000313" key="2">
    <source>
        <dbReference type="EMBL" id="PIX77323.1"/>
    </source>
</evidence>
<dbReference type="PANTHER" id="PTHR43000">
    <property type="entry name" value="DTDP-D-GLUCOSE 4,6-DEHYDRATASE-RELATED"/>
    <property type="match status" value="1"/>
</dbReference>
<dbReference type="Pfam" id="PF16363">
    <property type="entry name" value="GDP_Man_Dehyd"/>
    <property type="match status" value="1"/>
</dbReference>
<proteinExistence type="predicted"/>
<dbReference type="Proteomes" id="UP000229703">
    <property type="component" value="Unassembled WGS sequence"/>
</dbReference>
<dbReference type="InterPro" id="IPR016040">
    <property type="entry name" value="NAD(P)-bd_dom"/>
</dbReference>